<keyword evidence="3" id="KW-1185">Reference proteome</keyword>
<keyword evidence="1" id="KW-0812">Transmembrane</keyword>
<dbReference type="EMBL" id="UZAL01038100">
    <property type="protein sequence ID" value="VDP73025.1"/>
    <property type="molecule type" value="Genomic_DNA"/>
</dbReference>
<feature type="transmembrane region" description="Helical" evidence="1">
    <location>
        <begin position="36"/>
        <end position="57"/>
    </location>
</feature>
<sequence length="60" mass="7493">MFSVLKKRLPNVYFDVQFYEQYDFLQHLQQLNVQEVVVPFHFLIFRAVLLFLNLLYLQYY</sequence>
<name>A0A3P8H2R2_9TREM</name>
<dbReference type="Proteomes" id="UP000269396">
    <property type="component" value="Unassembled WGS sequence"/>
</dbReference>
<proteinExistence type="predicted"/>
<reference evidence="2 3" key="1">
    <citation type="submission" date="2018-11" db="EMBL/GenBank/DDBJ databases">
        <authorList>
            <consortium name="Pathogen Informatics"/>
        </authorList>
    </citation>
    <scope>NUCLEOTIDE SEQUENCE [LARGE SCALE GENOMIC DNA]</scope>
    <source>
        <strain>Denwood</strain>
        <strain evidence="3">Zambia</strain>
    </source>
</reference>
<keyword evidence="1" id="KW-0472">Membrane</keyword>
<evidence type="ECO:0000313" key="3">
    <source>
        <dbReference type="Proteomes" id="UP000269396"/>
    </source>
</evidence>
<evidence type="ECO:0000256" key="1">
    <source>
        <dbReference type="SAM" id="Phobius"/>
    </source>
</evidence>
<dbReference type="AlphaFoldDB" id="A0A3P8H2R2"/>
<protein>
    <submittedName>
        <fullName evidence="2">Uncharacterized protein</fullName>
    </submittedName>
</protein>
<accession>A0A3P8H2R2</accession>
<keyword evidence="1" id="KW-1133">Transmembrane helix</keyword>
<organism evidence="2 3">
    <name type="scientific">Schistosoma mattheei</name>
    <dbReference type="NCBI Taxonomy" id="31246"/>
    <lineage>
        <taxon>Eukaryota</taxon>
        <taxon>Metazoa</taxon>
        <taxon>Spiralia</taxon>
        <taxon>Lophotrochozoa</taxon>
        <taxon>Platyhelminthes</taxon>
        <taxon>Trematoda</taxon>
        <taxon>Digenea</taxon>
        <taxon>Strigeidida</taxon>
        <taxon>Schistosomatoidea</taxon>
        <taxon>Schistosomatidae</taxon>
        <taxon>Schistosoma</taxon>
    </lineage>
</organism>
<evidence type="ECO:0000313" key="2">
    <source>
        <dbReference type="EMBL" id="VDP73025.1"/>
    </source>
</evidence>
<gene>
    <name evidence="2" type="ORF">SMTD_LOCUS17037</name>
</gene>